<evidence type="ECO:0000313" key="3">
    <source>
        <dbReference type="Proteomes" id="UP000076632"/>
    </source>
</evidence>
<evidence type="ECO:0000259" key="1">
    <source>
        <dbReference type="Pfam" id="PF20978"/>
    </source>
</evidence>
<proteinExistence type="predicted"/>
<dbReference type="GeneID" id="28901598"/>
<dbReference type="PANTHER" id="PTHR15004:SF0">
    <property type="entry name" value="GLUTAMYL-TRNA(GLN) AMIDOTRANSFERASE SUBUNIT C, MITOCHONDRIAL"/>
    <property type="match status" value="1"/>
</dbReference>
<dbReference type="EMBL" id="KV407464">
    <property type="protein sequence ID" value="KZF19868.1"/>
    <property type="molecule type" value="Genomic_DNA"/>
</dbReference>
<dbReference type="InterPro" id="IPR049545">
    <property type="entry name" value="Gta3_dom"/>
</dbReference>
<dbReference type="InterPro" id="IPR003837">
    <property type="entry name" value="GatC"/>
</dbReference>
<evidence type="ECO:0000313" key="2">
    <source>
        <dbReference type="EMBL" id="KZF19868.1"/>
    </source>
</evidence>
<dbReference type="PANTHER" id="PTHR15004">
    <property type="entry name" value="GLUTAMYL-TRNA(GLN) AMIDOTRANSFERASE SUBUNIT C, MITOCHONDRIAL"/>
    <property type="match status" value="1"/>
</dbReference>
<protein>
    <recommendedName>
        <fullName evidence="1">Glutamyl-tRNA amidotransferase complex subunit Gta3 domain-containing protein</fullName>
    </recommendedName>
</protein>
<dbReference type="Pfam" id="PF20978">
    <property type="entry name" value="Gta3"/>
    <property type="match status" value="1"/>
</dbReference>
<dbReference type="SUPFAM" id="SSF141000">
    <property type="entry name" value="Glu-tRNAGln amidotransferase C subunit"/>
    <property type="match status" value="1"/>
</dbReference>
<feature type="domain" description="Glutamyl-tRNA amidotransferase complex subunit Gta3" evidence="1">
    <location>
        <begin position="63"/>
        <end position="119"/>
    </location>
</feature>
<dbReference type="OMA" id="RIGHYQR"/>
<dbReference type="InParanoid" id="A0A165A2M1"/>
<dbReference type="GO" id="GO:0005739">
    <property type="term" value="C:mitochondrion"/>
    <property type="evidence" value="ECO:0007669"/>
    <property type="project" value="TreeGrafter"/>
</dbReference>
<sequence length="196" mass="22076">MSIALRIRQPLCHLQRLGIWQLRGTLFECRRTNSSKSNANDISSMLSKPTWSVRSLLPQTAEDSTAEITQKELHHLLRLSALPLPKSPEEEAEMLKTLGSQLHFVKEIQSVNTDGVRPLSSLRDETAEAELEQTIGLDHLKEAFAKEEIVGRGRRIRRKSEAKVNTQGAEDWDVLGSTSQKIGRFFVVESTKENST</sequence>
<name>A0A165A2M1_XYLHT</name>
<dbReference type="GO" id="GO:0006450">
    <property type="term" value="P:regulation of translational fidelity"/>
    <property type="evidence" value="ECO:0007669"/>
    <property type="project" value="InterPro"/>
</dbReference>
<dbReference type="GO" id="GO:0030956">
    <property type="term" value="C:glutamyl-tRNA(Gln) amidotransferase complex"/>
    <property type="evidence" value="ECO:0007669"/>
    <property type="project" value="TreeGrafter"/>
</dbReference>
<dbReference type="GO" id="GO:0032543">
    <property type="term" value="P:mitochondrial translation"/>
    <property type="evidence" value="ECO:0007669"/>
    <property type="project" value="TreeGrafter"/>
</dbReference>
<dbReference type="AlphaFoldDB" id="A0A165A2M1"/>
<reference evidence="2 3" key="1">
    <citation type="journal article" date="2016" name="Fungal Biol.">
        <title>The genome of Xylona heveae provides a window into fungal endophytism.</title>
        <authorList>
            <person name="Gazis R."/>
            <person name="Kuo A."/>
            <person name="Riley R."/>
            <person name="LaButti K."/>
            <person name="Lipzen A."/>
            <person name="Lin J."/>
            <person name="Amirebrahimi M."/>
            <person name="Hesse C.N."/>
            <person name="Spatafora J.W."/>
            <person name="Henrissat B."/>
            <person name="Hainaut M."/>
            <person name="Grigoriev I.V."/>
            <person name="Hibbett D.S."/>
        </authorList>
    </citation>
    <scope>NUCLEOTIDE SEQUENCE [LARGE SCALE GENOMIC DNA]</scope>
    <source>
        <strain evidence="2 3">TC161</strain>
    </source>
</reference>
<dbReference type="InterPro" id="IPR036113">
    <property type="entry name" value="Asp/Glu-ADT_sf_sub_c"/>
</dbReference>
<gene>
    <name evidence="2" type="ORF">L228DRAFT_30755</name>
</gene>
<accession>A0A165A2M1</accession>
<dbReference type="GO" id="GO:0070681">
    <property type="term" value="P:glutaminyl-tRNAGln biosynthesis via transamidation"/>
    <property type="evidence" value="ECO:0007669"/>
    <property type="project" value="TreeGrafter"/>
</dbReference>
<organism evidence="2 3">
    <name type="scientific">Xylona heveae (strain CBS 132557 / TC161)</name>
    <dbReference type="NCBI Taxonomy" id="1328760"/>
    <lineage>
        <taxon>Eukaryota</taxon>
        <taxon>Fungi</taxon>
        <taxon>Dikarya</taxon>
        <taxon>Ascomycota</taxon>
        <taxon>Pezizomycotina</taxon>
        <taxon>Xylonomycetes</taxon>
        <taxon>Xylonales</taxon>
        <taxon>Xylonaceae</taxon>
        <taxon>Xylona</taxon>
    </lineage>
</organism>
<keyword evidence="3" id="KW-1185">Reference proteome</keyword>
<dbReference type="OrthoDB" id="5522061at2759"/>
<dbReference type="RefSeq" id="XP_018185423.1">
    <property type="nucleotide sequence ID" value="XM_018336461.1"/>
</dbReference>
<dbReference type="FunCoup" id="A0A165A2M1">
    <property type="interactions" value="75"/>
</dbReference>
<dbReference type="Proteomes" id="UP000076632">
    <property type="component" value="Unassembled WGS sequence"/>
</dbReference>